<gene>
    <name evidence="3" type="ORF">EA187_02055</name>
</gene>
<dbReference type="Proteomes" id="UP000282926">
    <property type="component" value="Unassembled WGS sequence"/>
</dbReference>
<dbReference type="PANTHER" id="PTHR11011:SF45">
    <property type="entry name" value="FATTY ACYL-COA REDUCTASE CG8306-RELATED"/>
    <property type="match status" value="1"/>
</dbReference>
<evidence type="ECO:0000259" key="2">
    <source>
        <dbReference type="Pfam" id="PF07993"/>
    </source>
</evidence>
<keyword evidence="4" id="KW-1185">Reference proteome</keyword>
<evidence type="ECO:0000256" key="1">
    <source>
        <dbReference type="SAM" id="MobiDB-lite"/>
    </source>
</evidence>
<sequence length="395" mass="44341">MIFSKPSTRASASVAARARPTTEHGLTAMTEPSRKRDILITGFPSFVARKLVETILNDEPDATIRLLVRPDALDEADRQLQKLDASRQRIHLLSGDVVALDLGLSGREYLELIANVTDIYHIASIWFLGVERSEAFEVNVRGARNILDTAYEMQHLERLNHLSTAFVSGDRAGVIMEEELDEGQGFRNAYEESKFRAEQAMRQAMEHLPISIFRPSIIVGDSRTGEIDRMAGPYYLINALVNMPSIVPIPMPGRGDKPLNLVPVDFVCRAMHRISCRDDAAGRTFHLCDPNPLSARRVFQLVADRAGRSAPVSMLPYRLTSLLMKFPYLERFTRNPRQFMDDFNHLTIYNSINTLDALEGQDLCPPLPTYLDALIAYVRAADLDLEMPLGVEIMG</sequence>
<evidence type="ECO:0000313" key="4">
    <source>
        <dbReference type="Proteomes" id="UP000282926"/>
    </source>
</evidence>
<protein>
    <submittedName>
        <fullName evidence="3">NAD-dependent epimerase/dehydratase family protein</fullName>
    </submittedName>
</protein>
<reference evidence="3 4" key="1">
    <citation type="submission" date="2019-01" db="EMBL/GenBank/DDBJ databases">
        <title>Lujinxingia litoralis gen. nov., sp. nov. and Lujinxingia sediminis gen. nov., sp. nov., new members in the order Bradymonadales, isolated from coastal sediment.</title>
        <authorList>
            <person name="Li C.-M."/>
        </authorList>
    </citation>
    <scope>NUCLEOTIDE SEQUENCE [LARGE SCALE GENOMIC DNA]</scope>
    <source>
        <strain evidence="3 4">SEH01</strain>
    </source>
</reference>
<dbReference type="SUPFAM" id="SSF51735">
    <property type="entry name" value="NAD(P)-binding Rossmann-fold domains"/>
    <property type="match status" value="1"/>
</dbReference>
<dbReference type="InterPro" id="IPR036291">
    <property type="entry name" value="NAD(P)-bd_dom_sf"/>
</dbReference>
<dbReference type="InterPro" id="IPR026055">
    <property type="entry name" value="FAR"/>
</dbReference>
<comment type="caution">
    <text evidence="3">The sequence shown here is derived from an EMBL/GenBank/DDBJ whole genome shotgun (WGS) entry which is preliminary data.</text>
</comment>
<feature type="compositionally biased region" description="Low complexity" evidence="1">
    <location>
        <begin position="1"/>
        <end position="19"/>
    </location>
</feature>
<dbReference type="EMBL" id="SADD01000001">
    <property type="protein sequence ID" value="RVU48242.1"/>
    <property type="molecule type" value="Genomic_DNA"/>
</dbReference>
<dbReference type="CDD" id="cd05263">
    <property type="entry name" value="MupV_like_SDR_e"/>
    <property type="match status" value="1"/>
</dbReference>
<name>A0ABY0CWH6_9DELT</name>
<evidence type="ECO:0000313" key="3">
    <source>
        <dbReference type="EMBL" id="RVU48242.1"/>
    </source>
</evidence>
<accession>A0ABY0CWH6</accession>
<feature type="region of interest" description="Disordered" evidence="1">
    <location>
        <begin position="1"/>
        <end position="23"/>
    </location>
</feature>
<dbReference type="PANTHER" id="PTHR11011">
    <property type="entry name" value="MALE STERILITY PROTEIN 2-RELATED"/>
    <property type="match status" value="1"/>
</dbReference>
<dbReference type="InterPro" id="IPR013120">
    <property type="entry name" value="FAR_NAD-bd"/>
</dbReference>
<proteinExistence type="predicted"/>
<dbReference type="Gene3D" id="3.40.50.720">
    <property type="entry name" value="NAD(P)-binding Rossmann-like Domain"/>
    <property type="match status" value="1"/>
</dbReference>
<feature type="domain" description="Thioester reductase (TE)" evidence="2">
    <location>
        <begin position="40"/>
        <end position="271"/>
    </location>
</feature>
<dbReference type="Pfam" id="PF07993">
    <property type="entry name" value="NAD_binding_4"/>
    <property type="match status" value="1"/>
</dbReference>
<organism evidence="3 4">
    <name type="scientific">Lujinxingia sediminis</name>
    <dbReference type="NCBI Taxonomy" id="2480984"/>
    <lineage>
        <taxon>Bacteria</taxon>
        <taxon>Deltaproteobacteria</taxon>
        <taxon>Bradymonadales</taxon>
        <taxon>Lujinxingiaceae</taxon>
        <taxon>Lujinxingia</taxon>
    </lineage>
</organism>